<dbReference type="Gene3D" id="1.10.1760.20">
    <property type="match status" value="1"/>
</dbReference>
<accession>A0ABT7XJU9</accession>
<dbReference type="RefSeq" id="WP_289828617.1">
    <property type="nucleotide sequence ID" value="NZ_JAUEDK010000005.1"/>
</dbReference>
<reference evidence="8" key="1">
    <citation type="submission" date="2023-06" db="EMBL/GenBank/DDBJ databases">
        <authorList>
            <person name="Zhang S."/>
        </authorList>
    </citation>
    <scope>NUCLEOTIDE SEQUENCE</scope>
    <source>
        <strain evidence="8">SG2303</strain>
    </source>
</reference>
<proteinExistence type="predicted"/>
<feature type="transmembrane region" description="Helical" evidence="7">
    <location>
        <begin position="46"/>
        <end position="62"/>
    </location>
</feature>
<evidence type="ECO:0000256" key="4">
    <source>
        <dbReference type="ARBA" id="ARBA00022692"/>
    </source>
</evidence>
<feature type="transmembrane region" description="Helical" evidence="7">
    <location>
        <begin position="74"/>
        <end position="98"/>
    </location>
</feature>
<dbReference type="Pfam" id="PF01891">
    <property type="entry name" value="CbiM"/>
    <property type="match status" value="1"/>
</dbReference>
<organism evidence="8 9">
    <name type="scientific">Crenobacter oryzisoli</name>
    <dbReference type="NCBI Taxonomy" id="3056844"/>
    <lineage>
        <taxon>Bacteria</taxon>
        <taxon>Pseudomonadati</taxon>
        <taxon>Pseudomonadota</taxon>
        <taxon>Betaproteobacteria</taxon>
        <taxon>Neisseriales</taxon>
        <taxon>Neisseriaceae</taxon>
        <taxon>Crenobacter</taxon>
    </lineage>
</organism>
<dbReference type="InterPro" id="IPR002751">
    <property type="entry name" value="CbiM/NikMN"/>
</dbReference>
<dbReference type="EMBL" id="JAUEDK010000005">
    <property type="protein sequence ID" value="MDN0074071.1"/>
    <property type="molecule type" value="Genomic_DNA"/>
</dbReference>
<keyword evidence="9" id="KW-1185">Reference proteome</keyword>
<keyword evidence="6 7" id="KW-0472">Membrane</keyword>
<evidence type="ECO:0000313" key="9">
    <source>
        <dbReference type="Proteomes" id="UP001168540"/>
    </source>
</evidence>
<keyword evidence="5 7" id="KW-1133">Transmembrane helix</keyword>
<protein>
    <submittedName>
        <fullName evidence="8">Energy-coupling factor ABC transporter permease</fullName>
    </submittedName>
</protein>
<keyword evidence="4 7" id="KW-0812">Transmembrane</keyword>
<feature type="transmembrane region" description="Helical" evidence="7">
    <location>
        <begin position="186"/>
        <end position="208"/>
    </location>
</feature>
<sequence>MLTRAMNFTAALFSPSILLIADLLAGGVLGLAVWRVHWRRLPPAAMNAWLGATVLTMVMWMVRGGYLPGLNYHLLGATVLTLMMGPWLALLALALVMLVSTAYGLGDWQAAGLSFLISVVPPVMLSAVALKLTERFLPPNLFVYILGNGFLAGGASFFVSGACGVLALALAGAYPSDLLFFEALPFYFLLSWSEAFTSGLLTAILVVYRPHWMATFDDVRYLNDKSDD</sequence>
<keyword evidence="2" id="KW-0813">Transport</keyword>
<feature type="transmembrane region" description="Helical" evidence="7">
    <location>
        <begin position="110"/>
        <end position="129"/>
    </location>
</feature>
<evidence type="ECO:0000256" key="1">
    <source>
        <dbReference type="ARBA" id="ARBA00004651"/>
    </source>
</evidence>
<name>A0ABT7XJU9_9NEIS</name>
<evidence type="ECO:0000256" key="7">
    <source>
        <dbReference type="SAM" id="Phobius"/>
    </source>
</evidence>
<dbReference type="Proteomes" id="UP001168540">
    <property type="component" value="Unassembled WGS sequence"/>
</dbReference>
<feature type="transmembrane region" description="Helical" evidence="7">
    <location>
        <begin position="141"/>
        <end position="174"/>
    </location>
</feature>
<keyword evidence="3" id="KW-1003">Cell membrane</keyword>
<gene>
    <name evidence="8" type="ORF">QU481_04105</name>
</gene>
<evidence type="ECO:0000256" key="3">
    <source>
        <dbReference type="ARBA" id="ARBA00022475"/>
    </source>
</evidence>
<evidence type="ECO:0000256" key="6">
    <source>
        <dbReference type="ARBA" id="ARBA00023136"/>
    </source>
</evidence>
<comment type="subcellular location">
    <subcellularLocation>
        <location evidence="1">Cell membrane</location>
        <topology evidence="1">Multi-pass membrane protein</topology>
    </subcellularLocation>
</comment>
<comment type="caution">
    <text evidence="8">The sequence shown here is derived from an EMBL/GenBank/DDBJ whole genome shotgun (WGS) entry which is preliminary data.</text>
</comment>
<evidence type="ECO:0000256" key="2">
    <source>
        <dbReference type="ARBA" id="ARBA00022448"/>
    </source>
</evidence>
<evidence type="ECO:0000313" key="8">
    <source>
        <dbReference type="EMBL" id="MDN0074071.1"/>
    </source>
</evidence>
<evidence type="ECO:0000256" key="5">
    <source>
        <dbReference type="ARBA" id="ARBA00022989"/>
    </source>
</evidence>